<comment type="caution">
    <text evidence="3">The sequence shown here is derived from an EMBL/GenBank/DDBJ whole genome shotgun (WGS) entry which is preliminary data.</text>
</comment>
<name>A0A1V6NWK1_PENPO</name>
<evidence type="ECO:0000259" key="2">
    <source>
        <dbReference type="PROSITE" id="PS50837"/>
    </source>
</evidence>
<evidence type="ECO:0000313" key="3">
    <source>
        <dbReference type="EMBL" id="OQD69105.1"/>
    </source>
</evidence>
<dbReference type="OrthoDB" id="538223at2759"/>
<dbReference type="PANTHER" id="PTHR10039">
    <property type="entry name" value="AMELOGENIN"/>
    <property type="match status" value="1"/>
</dbReference>
<organism evidence="3 4">
    <name type="scientific">Penicillium polonicum</name>
    <dbReference type="NCBI Taxonomy" id="60169"/>
    <lineage>
        <taxon>Eukaryota</taxon>
        <taxon>Fungi</taxon>
        <taxon>Dikarya</taxon>
        <taxon>Ascomycota</taxon>
        <taxon>Pezizomycotina</taxon>
        <taxon>Eurotiomycetes</taxon>
        <taxon>Eurotiomycetidae</taxon>
        <taxon>Eurotiales</taxon>
        <taxon>Aspergillaceae</taxon>
        <taxon>Penicillium</taxon>
    </lineage>
</organism>
<accession>A0A1V6NWK1</accession>
<reference evidence="4" key="1">
    <citation type="journal article" date="2017" name="Nat. Microbiol.">
        <title>Global analysis of biosynthetic gene clusters reveals vast potential of secondary metabolite production in Penicillium species.</title>
        <authorList>
            <person name="Nielsen J.C."/>
            <person name="Grijseels S."/>
            <person name="Prigent S."/>
            <person name="Ji B."/>
            <person name="Dainat J."/>
            <person name="Nielsen K.F."/>
            <person name="Frisvad J.C."/>
            <person name="Workman M."/>
            <person name="Nielsen J."/>
        </authorList>
    </citation>
    <scope>NUCLEOTIDE SEQUENCE [LARGE SCALE GENOMIC DNA]</scope>
    <source>
        <strain evidence="4">IBT 4502</strain>
    </source>
</reference>
<dbReference type="PANTHER" id="PTHR10039:SF14">
    <property type="entry name" value="NACHT DOMAIN-CONTAINING PROTEIN"/>
    <property type="match status" value="1"/>
</dbReference>
<protein>
    <recommendedName>
        <fullName evidence="2">NACHT domain-containing protein</fullName>
    </recommendedName>
</protein>
<dbReference type="InterPro" id="IPR056884">
    <property type="entry name" value="NPHP3-like_N"/>
</dbReference>
<keyword evidence="1" id="KW-0677">Repeat</keyword>
<sequence length="214" mass="24663">MVRQLREKVKGGLLKDSYCWIFENDDFKEWHFKQENQLLWIEGDLGKGQARLLCGIINELKLSSETCRLFFFCQATDARINNATAVLGVIYMLVDNQSNLISYVRRQHDKTGEKGFEDANAWETLSKIFSDILKDPLLQSTYVIIDALDGCIKDRDLLLGLIAQKSSEYQRVKWIVSSRSWSDIEDALEPGRPKIEACLHQIRTISRRNLGPSY</sequence>
<dbReference type="EMBL" id="MDYM01000002">
    <property type="protein sequence ID" value="OQD69105.1"/>
    <property type="molecule type" value="Genomic_DNA"/>
</dbReference>
<gene>
    <name evidence="3" type="ORF">PENPOL_c002G03453</name>
</gene>
<dbReference type="InterPro" id="IPR007111">
    <property type="entry name" value="NACHT_NTPase"/>
</dbReference>
<dbReference type="STRING" id="60169.A0A1V6NWK1"/>
<feature type="domain" description="NACHT" evidence="2">
    <location>
        <begin position="37"/>
        <end position="189"/>
    </location>
</feature>
<dbReference type="AlphaFoldDB" id="A0A1V6NWK1"/>
<dbReference type="Pfam" id="PF24883">
    <property type="entry name" value="NPHP3_N"/>
    <property type="match status" value="1"/>
</dbReference>
<evidence type="ECO:0000313" key="4">
    <source>
        <dbReference type="Proteomes" id="UP000191408"/>
    </source>
</evidence>
<keyword evidence="4" id="KW-1185">Reference proteome</keyword>
<dbReference type="PROSITE" id="PS50837">
    <property type="entry name" value="NACHT"/>
    <property type="match status" value="1"/>
</dbReference>
<proteinExistence type="predicted"/>
<dbReference type="Proteomes" id="UP000191408">
    <property type="component" value="Unassembled WGS sequence"/>
</dbReference>
<evidence type="ECO:0000256" key="1">
    <source>
        <dbReference type="ARBA" id="ARBA00022737"/>
    </source>
</evidence>